<dbReference type="EMBL" id="BOMI01000147">
    <property type="protein sequence ID" value="GID78606.1"/>
    <property type="molecule type" value="Genomic_DNA"/>
</dbReference>
<evidence type="ECO:0000313" key="1">
    <source>
        <dbReference type="EMBL" id="GID78606.1"/>
    </source>
</evidence>
<reference evidence="1 2" key="1">
    <citation type="submission" date="2021-01" db="EMBL/GenBank/DDBJ databases">
        <title>Whole genome shotgun sequence of Actinoplanes deccanensis NBRC 13994.</title>
        <authorList>
            <person name="Komaki H."/>
            <person name="Tamura T."/>
        </authorList>
    </citation>
    <scope>NUCLEOTIDE SEQUENCE [LARGE SCALE GENOMIC DNA]</scope>
    <source>
        <strain evidence="1 2">NBRC 13994</strain>
    </source>
</reference>
<name>A0ABQ3YF14_9ACTN</name>
<accession>A0ABQ3YF14</accession>
<evidence type="ECO:0008006" key="3">
    <source>
        <dbReference type="Google" id="ProtNLM"/>
    </source>
</evidence>
<evidence type="ECO:0000313" key="2">
    <source>
        <dbReference type="Proteomes" id="UP000609879"/>
    </source>
</evidence>
<sequence>MAELAGLLCASFGLLFGLLLVVAARRRRRERDRRRRWAESNGWALTEQPDVDWGRHLPGGNKRGIEYAFSAVRRGRRVWVAQYSVTDPGDGTTPQTHHHIVVVATLDRPLPATEVAPRGRVSRMLGRGEGATGVPGFDRQFRIRTDEPAALGHLIGPALIDAQLGHRVPPAWSVHGTTLLHHRPGRLELDQVPRWADGLVLLAALIDHRAG</sequence>
<dbReference type="RefSeq" id="WP_203773691.1">
    <property type="nucleotide sequence ID" value="NZ_BAAABO010000027.1"/>
</dbReference>
<gene>
    <name evidence="1" type="ORF">Ade02nite_72470</name>
</gene>
<organism evidence="1 2">
    <name type="scientific">Paractinoplanes deccanensis</name>
    <dbReference type="NCBI Taxonomy" id="113561"/>
    <lineage>
        <taxon>Bacteria</taxon>
        <taxon>Bacillati</taxon>
        <taxon>Actinomycetota</taxon>
        <taxon>Actinomycetes</taxon>
        <taxon>Micromonosporales</taxon>
        <taxon>Micromonosporaceae</taxon>
        <taxon>Paractinoplanes</taxon>
    </lineage>
</organism>
<comment type="caution">
    <text evidence="1">The sequence shown here is derived from an EMBL/GenBank/DDBJ whole genome shotgun (WGS) entry which is preliminary data.</text>
</comment>
<proteinExistence type="predicted"/>
<keyword evidence="2" id="KW-1185">Reference proteome</keyword>
<dbReference type="Proteomes" id="UP000609879">
    <property type="component" value="Unassembled WGS sequence"/>
</dbReference>
<protein>
    <recommendedName>
        <fullName evidence="3">Secreted protein</fullName>
    </recommendedName>
</protein>